<proteinExistence type="predicted"/>
<dbReference type="Proteomes" id="UP000252914">
    <property type="component" value="Unassembled WGS sequence"/>
</dbReference>
<keyword evidence="2" id="KW-1185">Reference proteome</keyword>
<comment type="caution">
    <text evidence="1">The sequence shown here is derived from an EMBL/GenBank/DDBJ whole genome shotgun (WGS) entry which is preliminary data.</text>
</comment>
<dbReference type="AlphaFoldDB" id="A0A367F6K4"/>
<evidence type="ECO:0000313" key="1">
    <source>
        <dbReference type="EMBL" id="RCG25988.1"/>
    </source>
</evidence>
<accession>A0A367F6K4</accession>
<gene>
    <name evidence="1" type="ORF">DTL70_07865</name>
</gene>
<organism evidence="1 2">
    <name type="scientific">Streptomyces diacarni</name>
    <dbReference type="NCBI Taxonomy" id="2800381"/>
    <lineage>
        <taxon>Bacteria</taxon>
        <taxon>Bacillati</taxon>
        <taxon>Actinomycetota</taxon>
        <taxon>Actinomycetes</taxon>
        <taxon>Kitasatosporales</taxon>
        <taxon>Streptomycetaceae</taxon>
        <taxon>Streptomyces</taxon>
    </lineage>
</organism>
<dbReference type="EMBL" id="QOIN01000035">
    <property type="protein sequence ID" value="RCG25988.1"/>
    <property type="molecule type" value="Genomic_DNA"/>
</dbReference>
<evidence type="ECO:0000313" key="2">
    <source>
        <dbReference type="Proteomes" id="UP000252914"/>
    </source>
</evidence>
<dbReference type="Pfam" id="PF13576">
    <property type="entry name" value="Pentapeptide_3"/>
    <property type="match status" value="2"/>
</dbReference>
<dbReference type="RefSeq" id="WP_114021145.1">
    <property type="nucleotide sequence ID" value="NZ_QOIN01000035.1"/>
</dbReference>
<name>A0A367F6K4_9ACTN</name>
<sequence length="727" mass="80410">MPMEPPHWPHCGWGADEENRTGCRGRRVSPYTRCLAHLREEERAEHLGALRPGAGVDYSGTRFAPALLQELLSALRGPDDIARFGWAAFEQAVFASHTSFFGAHFGAGSRFDGAEFRNDVSFKKALFEGAVWFSGASFGENTSFTLAQFGDGTLFPDTRFGDRARFRGAVFGAGVDFRSAVFGERAHFEGARFGEGVSFGAARFGTRLSFNKTTFTGRATFADAQFGDRTTVERAAFAGLATFDRARFGDRASFAETVFHRAVNFHEVHFDARPSFRAARFHGVSQFGSSAFGERASFRQAVFRREAHFGGARFSSNVSTRSAVFEGQCFFSRATFSDSPELTDVRFLAGVDFTGVTFDRTARFGPLVCRGTLDLSEVTFSDPVTLEVDADRVTCWRTRWAATAMLRVRRADVDLSDAVFEQPMSLVAHAEPFPMRSADGTTHDARAGDAEAVSPVRVLSLRGVDAAQLMLDSVDLSACRMAGVVHLDQIRLEGEYRFGRVPPGWHRRGRFPTRWTSRITLAEEQHWRAARNLPGWEARPYGVRVLSPAALASLYRQLRKSFEDAKDEPGGADFYYGEMEMRRADRTRPWGERALLHAYWALSGYGLRATRALAWLGLAMGATVLVMMAWGLPQHAPAQEATGRLKGDEARLVIDTPDPGRPPSPLHARFTADRFDQSLRVVLNSVVFRSSGQDLTTAGTYVEMGSRVCEPILLGLAVLAVRGRVKR</sequence>
<dbReference type="InterPro" id="IPR001646">
    <property type="entry name" value="5peptide_repeat"/>
</dbReference>
<protein>
    <submittedName>
        <fullName evidence="1">Pentapeptide repeat-containing protein</fullName>
    </submittedName>
</protein>
<reference evidence="1 2" key="1">
    <citation type="submission" date="2018-06" db="EMBL/GenBank/DDBJ databases">
        <title>Streptomyces reniochalinae sp. nov. and Streptomyces diacarnus sp. nov. from marine sponges.</title>
        <authorList>
            <person name="Li L."/>
        </authorList>
    </citation>
    <scope>NUCLEOTIDE SEQUENCE [LARGE SCALE GENOMIC DNA]</scope>
    <source>
        <strain evidence="1 2">LHW51701</strain>
    </source>
</reference>